<name>A0A1B6CHS2_9HEMI</name>
<accession>A0A1B6CHS2</accession>
<dbReference type="EMBL" id="GEDC01024310">
    <property type="protein sequence ID" value="JAS12988.1"/>
    <property type="molecule type" value="Transcribed_RNA"/>
</dbReference>
<feature type="non-terminal residue" evidence="2">
    <location>
        <position position="1"/>
    </location>
</feature>
<feature type="non-terminal residue" evidence="2">
    <location>
        <position position="159"/>
    </location>
</feature>
<feature type="region of interest" description="Disordered" evidence="1">
    <location>
        <begin position="109"/>
        <end position="129"/>
    </location>
</feature>
<sequence length="159" mass="18396">QLVKRMIDIDYYDESDIENKSVTIPYETVGIKQLQTNINDTGVYEQIGINYKYPIKSEADEIVKLDTTMNDTITYKQNGIDKNYPNVSQKADEVFNISQLVPTMKETAYNDQSDINKKPINNSDEGSEKRQLVKRMIDIDYYDESDIENKSVTIPYETV</sequence>
<organism evidence="2">
    <name type="scientific">Clastoptera arizonana</name>
    <name type="common">Arizona spittle bug</name>
    <dbReference type="NCBI Taxonomy" id="38151"/>
    <lineage>
        <taxon>Eukaryota</taxon>
        <taxon>Metazoa</taxon>
        <taxon>Ecdysozoa</taxon>
        <taxon>Arthropoda</taxon>
        <taxon>Hexapoda</taxon>
        <taxon>Insecta</taxon>
        <taxon>Pterygota</taxon>
        <taxon>Neoptera</taxon>
        <taxon>Paraneoptera</taxon>
        <taxon>Hemiptera</taxon>
        <taxon>Auchenorrhyncha</taxon>
        <taxon>Cercopoidea</taxon>
        <taxon>Clastopteridae</taxon>
        <taxon>Clastoptera</taxon>
    </lineage>
</organism>
<protein>
    <submittedName>
        <fullName evidence="2">Uncharacterized protein</fullName>
    </submittedName>
</protein>
<feature type="compositionally biased region" description="Polar residues" evidence="1">
    <location>
        <begin position="109"/>
        <end position="124"/>
    </location>
</feature>
<dbReference type="AlphaFoldDB" id="A0A1B6CHS2"/>
<evidence type="ECO:0000256" key="1">
    <source>
        <dbReference type="SAM" id="MobiDB-lite"/>
    </source>
</evidence>
<reference evidence="2" key="1">
    <citation type="submission" date="2015-12" db="EMBL/GenBank/DDBJ databases">
        <title>De novo transcriptome assembly of four potential Pierce s Disease insect vectors from Arizona vineyards.</title>
        <authorList>
            <person name="Tassone E.E."/>
        </authorList>
    </citation>
    <scope>NUCLEOTIDE SEQUENCE</scope>
</reference>
<evidence type="ECO:0000313" key="2">
    <source>
        <dbReference type="EMBL" id="JAS12988.1"/>
    </source>
</evidence>
<gene>
    <name evidence="2" type="ORF">g.18673</name>
</gene>
<proteinExistence type="predicted"/>